<name>A0ABD2PCQ1_9CUCU</name>
<proteinExistence type="predicted"/>
<sequence length="93" mass="10687">MVPQLPCNQKYYVAVPTDVKHVGDVGRTADLSDFETLKTFGWRAELIQNCPECNATYLTTQIFVQVYKVFMKKYYMVTHLSNTGSDQEQIEAE</sequence>
<gene>
    <name evidence="1" type="ORF">HHI36_003032</name>
</gene>
<reference evidence="1 2" key="1">
    <citation type="journal article" date="2021" name="BMC Biol.">
        <title>Horizontally acquired antibacterial genes associated with adaptive radiation of ladybird beetles.</title>
        <authorList>
            <person name="Li H.S."/>
            <person name="Tang X.F."/>
            <person name="Huang Y.H."/>
            <person name="Xu Z.Y."/>
            <person name="Chen M.L."/>
            <person name="Du X.Y."/>
            <person name="Qiu B.Y."/>
            <person name="Chen P.T."/>
            <person name="Zhang W."/>
            <person name="Slipinski A."/>
            <person name="Escalona H.E."/>
            <person name="Waterhouse R.M."/>
            <person name="Zwick A."/>
            <person name="Pang H."/>
        </authorList>
    </citation>
    <scope>NUCLEOTIDE SEQUENCE [LARGE SCALE GENOMIC DNA]</scope>
    <source>
        <strain evidence="1">SYSU2018</strain>
    </source>
</reference>
<evidence type="ECO:0000313" key="2">
    <source>
        <dbReference type="Proteomes" id="UP001516400"/>
    </source>
</evidence>
<dbReference type="EMBL" id="JABFTP020000185">
    <property type="protein sequence ID" value="KAL3288594.1"/>
    <property type="molecule type" value="Genomic_DNA"/>
</dbReference>
<keyword evidence="2" id="KW-1185">Reference proteome</keyword>
<organism evidence="1 2">
    <name type="scientific">Cryptolaemus montrouzieri</name>
    <dbReference type="NCBI Taxonomy" id="559131"/>
    <lineage>
        <taxon>Eukaryota</taxon>
        <taxon>Metazoa</taxon>
        <taxon>Ecdysozoa</taxon>
        <taxon>Arthropoda</taxon>
        <taxon>Hexapoda</taxon>
        <taxon>Insecta</taxon>
        <taxon>Pterygota</taxon>
        <taxon>Neoptera</taxon>
        <taxon>Endopterygota</taxon>
        <taxon>Coleoptera</taxon>
        <taxon>Polyphaga</taxon>
        <taxon>Cucujiformia</taxon>
        <taxon>Coccinelloidea</taxon>
        <taxon>Coccinellidae</taxon>
        <taxon>Scymninae</taxon>
        <taxon>Scymnini</taxon>
        <taxon>Cryptolaemus</taxon>
    </lineage>
</organism>
<comment type="caution">
    <text evidence="1">The sequence shown here is derived from an EMBL/GenBank/DDBJ whole genome shotgun (WGS) entry which is preliminary data.</text>
</comment>
<accession>A0ABD2PCQ1</accession>
<evidence type="ECO:0000313" key="1">
    <source>
        <dbReference type="EMBL" id="KAL3288594.1"/>
    </source>
</evidence>
<dbReference type="AlphaFoldDB" id="A0ABD2PCQ1"/>
<dbReference type="Proteomes" id="UP001516400">
    <property type="component" value="Unassembled WGS sequence"/>
</dbReference>
<protein>
    <submittedName>
        <fullName evidence="1">Uncharacterized protein</fullName>
    </submittedName>
</protein>